<dbReference type="OrthoDB" id="280676at2"/>
<evidence type="ECO:0000313" key="2">
    <source>
        <dbReference type="EMBL" id="QDU64084.1"/>
    </source>
</evidence>
<feature type="region of interest" description="Disordered" evidence="1">
    <location>
        <begin position="31"/>
        <end position="115"/>
    </location>
</feature>
<dbReference type="EMBL" id="CP036279">
    <property type="protein sequence ID" value="QDU64084.1"/>
    <property type="molecule type" value="Genomic_DNA"/>
</dbReference>
<dbReference type="Proteomes" id="UP000317093">
    <property type="component" value="Chromosome"/>
</dbReference>
<dbReference type="KEGG" id="knv:Pan216_49730"/>
<dbReference type="AlphaFoldDB" id="A0A518BAS2"/>
<organism evidence="2 3">
    <name type="scientific">Kolteria novifilia</name>
    <dbReference type="NCBI Taxonomy" id="2527975"/>
    <lineage>
        <taxon>Bacteria</taxon>
        <taxon>Pseudomonadati</taxon>
        <taxon>Planctomycetota</taxon>
        <taxon>Planctomycetia</taxon>
        <taxon>Kolteriales</taxon>
        <taxon>Kolteriaceae</taxon>
        <taxon>Kolteria</taxon>
    </lineage>
</organism>
<evidence type="ECO:0000256" key="1">
    <source>
        <dbReference type="SAM" id="MobiDB-lite"/>
    </source>
</evidence>
<gene>
    <name evidence="2" type="ORF">Pan216_49730</name>
</gene>
<proteinExistence type="predicted"/>
<accession>A0A518BAS2</accession>
<protein>
    <submittedName>
        <fullName evidence="2">Uncharacterized protein</fullName>
    </submittedName>
</protein>
<dbReference type="RefSeq" id="WP_145262029.1">
    <property type="nucleotide sequence ID" value="NZ_CP036279.1"/>
</dbReference>
<keyword evidence="3" id="KW-1185">Reference proteome</keyword>
<sequence length="190" mass="20890">MNKWILAAGAALVIGVISTAVMVLQRSASKETANVTEEANPREKFAPSANLPTTEEGFGGPQTIRSSSVPTPPTKQEINRGRPEPLSLRFAQDVAKEPTAPTPIRRRGGTELPPTIGQIQARGGRTEFVPDDGSGALILLENELLERVEYVQARESKRHAELRWKVRGLITEYRKTNYLLLRHAVLAEAM</sequence>
<reference evidence="2 3" key="1">
    <citation type="submission" date="2019-02" db="EMBL/GenBank/DDBJ databases">
        <title>Deep-cultivation of Planctomycetes and their phenomic and genomic characterization uncovers novel biology.</title>
        <authorList>
            <person name="Wiegand S."/>
            <person name="Jogler M."/>
            <person name="Boedeker C."/>
            <person name="Pinto D."/>
            <person name="Vollmers J."/>
            <person name="Rivas-Marin E."/>
            <person name="Kohn T."/>
            <person name="Peeters S.H."/>
            <person name="Heuer A."/>
            <person name="Rast P."/>
            <person name="Oberbeckmann S."/>
            <person name="Bunk B."/>
            <person name="Jeske O."/>
            <person name="Meyerdierks A."/>
            <person name="Storesund J.E."/>
            <person name="Kallscheuer N."/>
            <person name="Luecker S."/>
            <person name="Lage O.M."/>
            <person name="Pohl T."/>
            <person name="Merkel B.J."/>
            <person name="Hornburger P."/>
            <person name="Mueller R.-W."/>
            <person name="Bruemmer F."/>
            <person name="Labrenz M."/>
            <person name="Spormann A.M."/>
            <person name="Op den Camp H."/>
            <person name="Overmann J."/>
            <person name="Amann R."/>
            <person name="Jetten M.S.M."/>
            <person name="Mascher T."/>
            <person name="Medema M.H."/>
            <person name="Devos D.P."/>
            <person name="Kaster A.-K."/>
            <person name="Ovreas L."/>
            <person name="Rohde M."/>
            <person name="Galperin M.Y."/>
            <person name="Jogler C."/>
        </authorList>
    </citation>
    <scope>NUCLEOTIDE SEQUENCE [LARGE SCALE GENOMIC DNA]</scope>
    <source>
        <strain evidence="2 3">Pan216</strain>
    </source>
</reference>
<evidence type="ECO:0000313" key="3">
    <source>
        <dbReference type="Proteomes" id="UP000317093"/>
    </source>
</evidence>
<name>A0A518BAS2_9BACT</name>